<evidence type="ECO:0000256" key="4">
    <source>
        <dbReference type="ARBA" id="ARBA00023136"/>
    </source>
</evidence>
<sequence>MGPIALAVIALLGWMWWTGRLKRITGQDAMAIAMGVLGLVLLAKGRPLLGVAPALLTGLYALWRFNRPEPKARVSEATPVAMDVAEARALLGVDESADPDEIQAAYRRLIALTHPDRGGTEALAGRINAARDVLLRHHGEK</sequence>
<evidence type="ECO:0000313" key="8">
    <source>
        <dbReference type="EMBL" id="MBB4642436.1"/>
    </source>
</evidence>
<dbReference type="AlphaFoldDB" id="A0A840HYE4"/>
<feature type="transmembrane region" description="Helical" evidence="6">
    <location>
        <begin position="45"/>
        <end position="63"/>
    </location>
</feature>
<dbReference type="CDD" id="cd06257">
    <property type="entry name" value="DnaJ"/>
    <property type="match status" value="1"/>
</dbReference>
<dbReference type="RefSeq" id="WP_184476541.1">
    <property type="nucleotide sequence ID" value="NZ_JACHOV010000011.1"/>
</dbReference>
<keyword evidence="3 6" id="KW-1133">Transmembrane helix</keyword>
<evidence type="ECO:0000256" key="1">
    <source>
        <dbReference type="ARBA" id="ARBA00004167"/>
    </source>
</evidence>
<name>A0A840HYE4_9SPHN</name>
<dbReference type="InterPro" id="IPR036869">
    <property type="entry name" value="J_dom_sf"/>
</dbReference>
<evidence type="ECO:0000256" key="3">
    <source>
        <dbReference type="ARBA" id="ARBA00022989"/>
    </source>
</evidence>
<gene>
    <name evidence="8" type="ORF">HNQ99_002767</name>
</gene>
<dbReference type="SMART" id="SM00271">
    <property type="entry name" value="DnaJ"/>
    <property type="match status" value="1"/>
</dbReference>
<dbReference type="PROSITE" id="PS50076">
    <property type="entry name" value="DNAJ_2"/>
    <property type="match status" value="1"/>
</dbReference>
<proteinExistence type="inferred from homology"/>
<comment type="caution">
    <text evidence="8">The sequence shown here is derived from an EMBL/GenBank/DDBJ whole genome shotgun (WGS) entry which is preliminary data.</text>
</comment>
<dbReference type="GO" id="GO:0016020">
    <property type="term" value="C:membrane"/>
    <property type="evidence" value="ECO:0007669"/>
    <property type="project" value="UniProtKB-SubCell"/>
</dbReference>
<evidence type="ECO:0000256" key="2">
    <source>
        <dbReference type="ARBA" id="ARBA00022692"/>
    </source>
</evidence>
<dbReference type="PANTHER" id="PTHR12763">
    <property type="match status" value="1"/>
</dbReference>
<dbReference type="SUPFAM" id="SSF46565">
    <property type="entry name" value="Chaperone J-domain"/>
    <property type="match status" value="1"/>
</dbReference>
<keyword evidence="9" id="KW-1185">Reference proteome</keyword>
<evidence type="ECO:0000259" key="7">
    <source>
        <dbReference type="PROSITE" id="PS50076"/>
    </source>
</evidence>
<evidence type="ECO:0000256" key="6">
    <source>
        <dbReference type="SAM" id="Phobius"/>
    </source>
</evidence>
<dbReference type="PANTHER" id="PTHR12763:SF28">
    <property type="entry name" value="GEO10507P1-RELATED"/>
    <property type="match status" value="1"/>
</dbReference>
<protein>
    <submittedName>
        <fullName evidence="8">DnaJ-domain-containing protein 1</fullName>
    </submittedName>
</protein>
<keyword evidence="2 6" id="KW-0812">Transmembrane</keyword>
<comment type="similarity">
    <text evidence="5">Belongs to the TIM14 family.</text>
</comment>
<reference evidence="8 9" key="1">
    <citation type="submission" date="2020-08" db="EMBL/GenBank/DDBJ databases">
        <title>Genomic Encyclopedia of Type Strains, Phase IV (KMG-IV): sequencing the most valuable type-strain genomes for metagenomic binning, comparative biology and taxonomic classification.</title>
        <authorList>
            <person name="Goeker M."/>
        </authorList>
    </citation>
    <scope>NUCLEOTIDE SEQUENCE [LARGE SCALE GENOMIC DNA]</scope>
    <source>
        <strain evidence="8 9">DSM 7465</strain>
    </source>
</reference>
<feature type="domain" description="J" evidence="7">
    <location>
        <begin position="86"/>
        <end position="141"/>
    </location>
</feature>
<comment type="subcellular location">
    <subcellularLocation>
        <location evidence="1">Membrane</location>
        <topology evidence="1">Single-pass membrane protein</topology>
    </subcellularLocation>
</comment>
<dbReference type="Pfam" id="PF00226">
    <property type="entry name" value="DnaJ"/>
    <property type="match status" value="1"/>
</dbReference>
<dbReference type="InterPro" id="IPR001623">
    <property type="entry name" value="DnaJ_domain"/>
</dbReference>
<dbReference type="Gene3D" id="1.10.287.110">
    <property type="entry name" value="DnaJ domain"/>
    <property type="match status" value="1"/>
</dbReference>
<evidence type="ECO:0000313" key="9">
    <source>
        <dbReference type="Proteomes" id="UP000575068"/>
    </source>
</evidence>
<evidence type="ECO:0000256" key="5">
    <source>
        <dbReference type="ARBA" id="ARBA00038105"/>
    </source>
</evidence>
<organism evidence="8 9">
    <name type="scientific">Rhizorhapis suberifaciens</name>
    <name type="common">corky root of lettuce</name>
    <dbReference type="NCBI Taxonomy" id="13656"/>
    <lineage>
        <taxon>Bacteria</taxon>
        <taxon>Pseudomonadati</taxon>
        <taxon>Pseudomonadota</taxon>
        <taxon>Alphaproteobacteria</taxon>
        <taxon>Sphingomonadales</taxon>
        <taxon>Sphingomonadaceae</taxon>
        <taxon>Rhizorhapis</taxon>
    </lineage>
</organism>
<keyword evidence="4 6" id="KW-0472">Membrane</keyword>
<dbReference type="Proteomes" id="UP000575068">
    <property type="component" value="Unassembled WGS sequence"/>
</dbReference>
<accession>A0A840HYE4</accession>
<dbReference type="EMBL" id="JACHOV010000011">
    <property type="protein sequence ID" value="MBB4642436.1"/>
    <property type="molecule type" value="Genomic_DNA"/>
</dbReference>